<evidence type="ECO:0000313" key="3">
    <source>
        <dbReference type="Proteomes" id="UP001168972"/>
    </source>
</evidence>
<dbReference type="GO" id="GO:0007623">
    <property type="term" value="P:circadian rhythm"/>
    <property type="evidence" value="ECO:0007669"/>
    <property type="project" value="TreeGrafter"/>
</dbReference>
<dbReference type="Proteomes" id="UP001168972">
    <property type="component" value="Unassembled WGS sequence"/>
</dbReference>
<evidence type="ECO:0000256" key="1">
    <source>
        <dbReference type="ARBA" id="ARBA00005447"/>
    </source>
</evidence>
<reference evidence="2" key="2">
    <citation type="submission" date="2023-03" db="EMBL/GenBank/DDBJ databases">
        <authorList>
            <person name="Inwood S.N."/>
            <person name="Skelly J.G."/>
            <person name="Guhlin J."/>
            <person name="Harrop T.W.R."/>
            <person name="Goldson S.G."/>
            <person name="Dearden P.K."/>
        </authorList>
    </citation>
    <scope>NUCLEOTIDE SEQUENCE</scope>
    <source>
        <strain evidence="2">Lincoln</strain>
        <tissue evidence="2">Whole body</tissue>
    </source>
</reference>
<dbReference type="Pfam" id="PF01147">
    <property type="entry name" value="Crust_neurohorm"/>
    <property type="match status" value="1"/>
</dbReference>
<dbReference type="Gene3D" id="1.10.2010.10">
    <property type="entry name" value="Crustacean CHH/MIH/GIH neurohormone"/>
    <property type="match status" value="1"/>
</dbReference>
<protein>
    <submittedName>
        <fullName evidence="2">Uncharacterized protein</fullName>
    </submittedName>
</protein>
<dbReference type="SUPFAM" id="SSF81778">
    <property type="entry name" value="Crustacean CHH/MIH/GIH neurohormone"/>
    <property type="match status" value="1"/>
</dbReference>
<dbReference type="InterPro" id="IPR035957">
    <property type="entry name" value="Crust_neurohorm_sf"/>
</dbReference>
<comment type="caution">
    <text evidence="2">The sequence shown here is derived from an EMBL/GenBank/DDBJ whole genome shotgun (WGS) entry which is preliminary data.</text>
</comment>
<reference evidence="2" key="1">
    <citation type="journal article" date="2023" name="bioRxiv">
        <title>Scaffold-level genome assemblies of two parasitoid biocontrol wasps reveal the parthenogenesis mechanism and an associated novel virus.</title>
        <authorList>
            <person name="Inwood S."/>
            <person name="Skelly J."/>
            <person name="Guhlin J."/>
            <person name="Harrop T."/>
            <person name="Goldson S."/>
            <person name="Dearden P."/>
        </authorList>
    </citation>
    <scope>NUCLEOTIDE SEQUENCE</scope>
    <source>
        <strain evidence="2">Lincoln</strain>
        <tissue evidence="2">Whole body</tissue>
    </source>
</reference>
<dbReference type="GO" id="GO:0005576">
    <property type="term" value="C:extracellular region"/>
    <property type="evidence" value="ECO:0007669"/>
    <property type="project" value="InterPro"/>
</dbReference>
<accession>A0AA39F660</accession>
<sequence>MEHVSRSILPNNEMRSAPKKFNVWGLKEENDVEPILFGIQDLMMQQRRHQSGQSKILLRTILDRQLSTIGSQSMKPRRLTTLFPAIIRMLVHSSAITSSSLSTTILSSSYLPSSIVNGERINNNARNNSGVPFCSSLLLSLLAWSVTLLLISSCFGIADAGVIMGHPLGKRSYIDLGCKGVYDKSIFARLDRVCEDCYNLFREPTLHTLCSFYLEVKEI</sequence>
<dbReference type="InterPro" id="IPR031098">
    <property type="entry name" value="Crust_neurohorm"/>
</dbReference>
<dbReference type="AlphaFoldDB" id="A0AA39F660"/>
<comment type="similarity">
    <text evidence="1">Belongs to the arthropod CHH/MIH/GIH/VIH hormone family.</text>
</comment>
<dbReference type="GO" id="GO:0005184">
    <property type="term" value="F:neuropeptide hormone activity"/>
    <property type="evidence" value="ECO:0007669"/>
    <property type="project" value="InterPro"/>
</dbReference>
<proteinExistence type="inferred from homology"/>
<name>A0AA39F660_MICHY</name>
<organism evidence="2 3">
    <name type="scientific">Microctonus hyperodae</name>
    <name type="common">Parasitoid wasp</name>
    <dbReference type="NCBI Taxonomy" id="165561"/>
    <lineage>
        <taxon>Eukaryota</taxon>
        <taxon>Metazoa</taxon>
        <taxon>Ecdysozoa</taxon>
        <taxon>Arthropoda</taxon>
        <taxon>Hexapoda</taxon>
        <taxon>Insecta</taxon>
        <taxon>Pterygota</taxon>
        <taxon>Neoptera</taxon>
        <taxon>Endopterygota</taxon>
        <taxon>Hymenoptera</taxon>
        <taxon>Apocrita</taxon>
        <taxon>Ichneumonoidea</taxon>
        <taxon>Braconidae</taxon>
        <taxon>Euphorinae</taxon>
        <taxon>Microctonus</taxon>
    </lineage>
</organism>
<dbReference type="Gene3D" id="2.60.120.260">
    <property type="entry name" value="Galactose-binding domain-like"/>
    <property type="match status" value="1"/>
</dbReference>
<gene>
    <name evidence="2" type="ORF">PV327_007318</name>
</gene>
<dbReference type="PANTHER" id="PTHR35981:SF2">
    <property type="entry name" value="ION TRANSPORT PEPTIDE, ISOFORM C"/>
    <property type="match status" value="1"/>
</dbReference>
<keyword evidence="3" id="KW-1185">Reference proteome</keyword>
<dbReference type="PANTHER" id="PTHR35981">
    <property type="entry name" value="ION TRANSPORT PEPTIDE, ISOFORM C"/>
    <property type="match status" value="1"/>
</dbReference>
<dbReference type="InterPro" id="IPR001166">
    <property type="entry name" value="Hyperglycemic"/>
</dbReference>
<dbReference type="EMBL" id="JAQQBR010001833">
    <property type="protein sequence ID" value="KAK0163657.1"/>
    <property type="molecule type" value="Genomic_DNA"/>
</dbReference>
<evidence type="ECO:0000313" key="2">
    <source>
        <dbReference type="EMBL" id="KAK0163657.1"/>
    </source>
</evidence>
<dbReference type="PRINTS" id="PR00550">
    <property type="entry name" value="HYPRGLYCEMIC"/>
</dbReference>